<name>A0A4Q7XBP8_9ACTN</name>
<dbReference type="EMBL" id="SHKR01000011">
    <property type="protein sequence ID" value="RZU20049.1"/>
    <property type="molecule type" value="Genomic_DNA"/>
</dbReference>
<evidence type="ECO:0000313" key="3">
    <source>
        <dbReference type="Proteomes" id="UP000292027"/>
    </source>
</evidence>
<dbReference type="AlphaFoldDB" id="A0A4Q7XBP8"/>
<keyword evidence="3" id="KW-1185">Reference proteome</keyword>
<gene>
    <name evidence="2" type="ORF">EV645_2270</name>
</gene>
<evidence type="ECO:0000313" key="2">
    <source>
        <dbReference type="EMBL" id="RZU20049.1"/>
    </source>
</evidence>
<comment type="caution">
    <text evidence="2">The sequence shown here is derived from an EMBL/GenBank/DDBJ whole genome shotgun (WGS) entry which is preliminary data.</text>
</comment>
<proteinExistence type="predicted"/>
<dbReference type="Proteomes" id="UP000292027">
    <property type="component" value="Unassembled WGS sequence"/>
</dbReference>
<organism evidence="2 3">
    <name type="scientific">Kribbella rubisoli</name>
    <dbReference type="NCBI Taxonomy" id="3075929"/>
    <lineage>
        <taxon>Bacteria</taxon>
        <taxon>Bacillati</taxon>
        <taxon>Actinomycetota</taxon>
        <taxon>Actinomycetes</taxon>
        <taxon>Propionibacteriales</taxon>
        <taxon>Kribbellaceae</taxon>
        <taxon>Kribbella</taxon>
    </lineage>
</organism>
<evidence type="ECO:0000256" key="1">
    <source>
        <dbReference type="SAM" id="MobiDB-lite"/>
    </source>
</evidence>
<accession>A0A4Q7XBP8</accession>
<sequence length="125" mass="13610">MLNELSARVSVGVHLRPTTGLRVASFHRDTTGSPFVSMQIGDGAGEVAVMTHQLADLDRLGDLVAEARRSLASMLVDTAWERHDDPTAEDNPLDDDDADDFEDDENDDQASNPPGSRLLHAEGWI</sequence>
<feature type="region of interest" description="Disordered" evidence="1">
    <location>
        <begin position="77"/>
        <end position="125"/>
    </location>
</feature>
<dbReference type="RefSeq" id="WP_130442367.1">
    <property type="nucleotide sequence ID" value="NZ_SHKR01000011.1"/>
</dbReference>
<feature type="compositionally biased region" description="Acidic residues" evidence="1">
    <location>
        <begin position="87"/>
        <end position="108"/>
    </location>
</feature>
<protein>
    <submittedName>
        <fullName evidence="2">Uncharacterized protein</fullName>
    </submittedName>
</protein>
<reference evidence="2 3" key="1">
    <citation type="journal article" date="2015" name="Stand. Genomic Sci.">
        <title>Genomic Encyclopedia of Bacterial and Archaeal Type Strains, Phase III: the genomes of soil and plant-associated and newly described type strains.</title>
        <authorList>
            <person name="Whitman W.B."/>
            <person name="Woyke T."/>
            <person name="Klenk H.P."/>
            <person name="Zhou Y."/>
            <person name="Lilburn T.G."/>
            <person name="Beck B.J."/>
            <person name="De Vos P."/>
            <person name="Vandamme P."/>
            <person name="Eisen J.A."/>
            <person name="Garrity G."/>
            <person name="Hugenholtz P."/>
            <person name="Kyrpides N.C."/>
        </authorList>
    </citation>
    <scope>NUCLEOTIDE SEQUENCE [LARGE SCALE GENOMIC DNA]</scope>
    <source>
        <strain evidence="2 3">VKM Ac-2540</strain>
    </source>
</reference>